<dbReference type="RefSeq" id="WP_066624975.1">
    <property type="nucleotide sequence ID" value="NZ_JBHSYQ010000003.1"/>
</dbReference>
<evidence type="ECO:0000256" key="1">
    <source>
        <dbReference type="SAM" id="SignalP"/>
    </source>
</evidence>
<feature type="signal peptide" evidence="1">
    <location>
        <begin position="1"/>
        <end position="20"/>
    </location>
</feature>
<gene>
    <name evidence="2" type="ORF">ACFQHR_09620</name>
</gene>
<evidence type="ECO:0000313" key="3">
    <source>
        <dbReference type="Proteomes" id="UP001596405"/>
    </source>
</evidence>
<organism evidence="2 3">
    <name type="scientific">Rufibacter roseus</name>
    <dbReference type="NCBI Taxonomy" id="1567108"/>
    <lineage>
        <taxon>Bacteria</taxon>
        <taxon>Pseudomonadati</taxon>
        <taxon>Bacteroidota</taxon>
        <taxon>Cytophagia</taxon>
        <taxon>Cytophagales</taxon>
        <taxon>Hymenobacteraceae</taxon>
        <taxon>Rufibacter</taxon>
    </lineage>
</organism>
<sequence>MKKIFLASVVWLAFAATSFAQNGSNYWERLDKTHPVTTVESIVNATPSAPSAEGFRLSMVYDGQFRKLSSENLELMQAIGMEKKDLKAYKYELLFKYNSQEFWLPVQTDLIEQLQLELRKNEPVLLYTTVLQTPTQQDKAKKALLVEDFKVD</sequence>
<keyword evidence="3" id="KW-1185">Reference proteome</keyword>
<reference evidence="3" key="1">
    <citation type="journal article" date="2019" name="Int. J. Syst. Evol. Microbiol.">
        <title>The Global Catalogue of Microorganisms (GCM) 10K type strain sequencing project: providing services to taxonomists for standard genome sequencing and annotation.</title>
        <authorList>
            <consortium name="The Broad Institute Genomics Platform"/>
            <consortium name="The Broad Institute Genome Sequencing Center for Infectious Disease"/>
            <person name="Wu L."/>
            <person name="Ma J."/>
        </authorList>
    </citation>
    <scope>NUCLEOTIDE SEQUENCE [LARGE SCALE GENOMIC DNA]</scope>
    <source>
        <strain evidence="3">CGMCC 4.7393</strain>
    </source>
</reference>
<accession>A0ABW2DNF4</accession>
<evidence type="ECO:0000313" key="2">
    <source>
        <dbReference type="EMBL" id="MFC6997886.1"/>
    </source>
</evidence>
<dbReference type="Proteomes" id="UP001596405">
    <property type="component" value="Unassembled WGS sequence"/>
</dbReference>
<protein>
    <submittedName>
        <fullName evidence="2">Uncharacterized protein</fullName>
    </submittedName>
</protein>
<proteinExistence type="predicted"/>
<name>A0ABW2DNF4_9BACT</name>
<keyword evidence="1" id="KW-0732">Signal</keyword>
<dbReference type="EMBL" id="JBHSYQ010000003">
    <property type="protein sequence ID" value="MFC6997886.1"/>
    <property type="molecule type" value="Genomic_DNA"/>
</dbReference>
<feature type="chain" id="PRO_5045457493" evidence="1">
    <location>
        <begin position="21"/>
        <end position="152"/>
    </location>
</feature>
<comment type="caution">
    <text evidence="2">The sequence shown here is derived from an EMBL/GenBank/DDBJ whole genome shotgun (WGS) entry which is preliminary data.</text>
</comment>